<dbReference type="PROSITE" id="PS50088">
    <property type="entry name" value="ANK_REPEAT"/>
    <property type="match status" value="2"/>
</dbReference>
<dbReference type="Gene3D" id="1.10.150.50">
    <property type="entry name" value="Transcription Factor, Ets-1"/>
    <property type="match status" value="1"/>
</dbReference>
<dbReference type="STRING" id="10195.A0A3M7P2J3"/>
<gene>
    <name evidence="6" type="ORF">BpHYR1_027802</name>
</gene>
<evidence type="ECO:0000256" key="4">
    <source>
        <dbReference type="SAM" id="MobiDB-lite"/>
    </source>
</evidence>
<comment type="caution">
    <text evidence="6">The sequence shown here is derived from an EMBL/GenBank/DDBJ whole genome shotgun (WGS) entry which is preliminary data.</text>
</comment>
<dbReference type="InterPro" id="IPR002110">
    <property type="entry name" value="Ankyrin_rpt"/>
</dbReference>
<dbReference type="PANTHER" id="PTHR24198">
    <property type="entry name" value="ANKYRIN REPEAT AND PROTEIN KINASE DOMAIN-CONTAINING PROTEIN"/>
    <property type="match status" value="1"/>
</dbReference>
<feature type="region of interest" description="Disordered" evidence="4">
    <location>
        <begin position="1"/>
        <end position="32"/>
    </location>
</feature>
<organism evidence="6 7">
    <name type="scientific">Brachionus plicatilis</name>
    <name type="common">Marine rotifer</name>
    <name type="synonym">Brachionus muelleri</name>
    <dbReference type="NCBI Taxonomy" id="10195"/>
    <lineage>
        <taxon>Eukaryota</taxon>
        <taxon>Metazoa</taxon>
        <taxon>Spiralia</taxon>
        <taxon>Gnathifera</taxon>
        <taxon>Rotifera</taxon>
        <taxon>Eurotatoria</taxon>
        <taxon>Monogononta</taxon>
        <taxon>Pseudotrocha</taxon>
        <taxon>Ploima</taxon>
        <taxon>Brachionidae</taxon>
        <taxon>Brachionus</taxon>
    </lineage>
</organism>
<keyword evidence="2 3" id="KW-0040">ANK repeat</keyword>
<dbReference type="SMART" id="SM00248">
    <property type="entry name" value="ANK"/>
    <property type="match status" value="5"/>
</dbReference>
<reference evidence="6 7" key="1">
    <citation type="journal article" date="2018" name="Sci. Rep.">
        <title>Genomic signatures of local adaptation to the degree of environmental predictability in rotifers.</title>
        <authorList>
            <person name="Franch-Gras L."/>
            <person name="Hahn C."/>
            <person name="Garcia-Roger E.M."/>
            <person name="Carmona M.J."/>
            <person name="Serra M."/>
            <person name="Gomez A."/>
        </authorList>
    </citation>
    <scope>NUCLEOTIDE SEQUENCE [LARGE SCALE GENOMIC DNA]</scope>
    <source>
        <strain evidence="6">HYR1</strain>
    </source>
</reference>
<protein>
    <submittedName>
        <fullName evidence="6">Ankyrin SAM and basic leucine zipper domain-containing 1-like</fullName>
    </submittedName>
</protein>
<dbReference type="SUPFAM" id="SSF47769">
    <property type="entry name" value="SAM/Pointed domain"/>
    <property type="match status" value="1"/>
</dbReference>
<keyword evidence="1" id="KW-0677">Repeat</keyword>
<dbReference type="PROSITE" id="PS50105">
    <property type="entry name" value="SAM_DOMAIN"/>
    <property type="match status" value="1"/>
</dbReference>
<dbReference type="InterPro" id="IPR013761">
    <property type="entry name" value="SAM/pointed_sf"/>
</dbReference>
<feature type="domain" description="SAM" evidence="5">
    <location>
        <begin position="308"/>
        <end position="371"/>
    </location>
</feature>
<dbReference type="Proteomes" id="UP000276133">
    <property type="component" value="Unassembled WGS sequence"/>
</dbReference>
<proteinExistence type="predicted"/>
<evidence type="ECO:0000256" key="2">
    <source>
        <dbReference type="ARBA" id="ARBA00023043"/>
    </source>
</evidence>
<dbReference type="PROSITE" id="PS50297">
    <property type="entry name" value="ANK_REP_REGION"/>
    <property type="match status" value="1"/>
</dbReference>
<evidence type="ECO:0000259" key="5">
    <source>
        <dbReference type="PROSITE" id="PS50105"/>
    </source>
</evidence>
<sequence>MIENIKKMMPAGMEPKSFHYRPGEEFDYDDDDEYDDDEGFQFDFGKKEDSKPVEFHNQENENKSTSLVYEVNNNFYCDEAEFALDDLKDAILNKNLNLVKEIMEKYELDVNCGLKSNWTPVMYAVSCGSYELTEYFIEHGADVNFDEDSYNLIMCACGCVDPCASEINLAKIIDLLISKGADINQCDKYYQTPLMYVCRAGNTTLIDCLVKYDIDLNAKDDNDWTSLTHASSKGNYKCVHKLLRLGADPLICSNDYLYPHDIAQNYGYNDIKELIQNFLRAKKIEVLKANNKFNDIFESDESSFLPQKSKDEVEIFLGALKIPKLIQQFQQHDVTISKLLSYNENDLKNIGVYDDYARQLIMHEIKKFHNKNWLSSSLIPVKFDSILSCNDAISIISNITRHVDFVNQNIRYLIRESHENKEFYEDEYLSARFYKETKNALWNCSYLMESFDDLYKNIKKEIKNVDAEPIDLVKPKKQKKWSRDPLKITAVATIAISGIFIIKTKFFS</sequence>
<dbReference type="SUPFAM" id="SSF48403">
    <property type="entry name" value="Ankyrin repeat"/>
    <property type="match status" value="1"/>
</dbReference>
<dbReference type="PANTHER" id="PTHR24198:SF165">
    <property type="entry name" value="ANKYRIN REPEAT-CONTAINING PROTEIN-RELATED"/>
    <property type="match status" value="1"/>
</dbReference>
<evidence type="ECO:0000256" key="1">
    <source>
        <dbReference type="ARBA" id="ARBA00022737"/>
    </source>
</evidence>
<dbReference type="OrthoDB" id="5980753at2759"/>
<feature type="repeat" description="ANK" evidence="3">
    <location>
        <begin position="189"/>
        <end position="221"/>
    </location>
</feature>
<dbReference type="SMART" id="SM00454">
    <property type="entry name" value="SAM"/>
    <property type="match status" value="1"/>
</dbReference>
<feature type="repeat" description="ANK" evidence="3">
    <location>
        <begin position="116"/>
        <end position="148"/>
    </location>
</feature>
<keyword evidence="7" id="KW-1185">Reference proteome</keyword>
<dbReference type="Pfam" id="PF12796">
    <property type="entry name" value="Ank_2"/>
    <property type="match status" value="2"/>
</dbReference>
<evidence type="ECO:0000256" key="3">
    <source>
        <dbReference type="PROSITE-ProRule" id="PRU00023"/>
    </source>
</evidence>
<dbReference type="EMBL" id="REGN01014039">
    <property type="protein sequence ID" value="RMZ93149.1"/>
    <property type="molecule type" value="Genomic_DNA"/>
</dbReference>
<dbReference type="Gene3D" id="1.25.40.20">
    <property type="entry name" value="Ankyrin repeat-containing domain"/>
    <property type="match status" value="1"/>
</dbReference>
<dbReference type="AlphaFoldDB" id="A0A3M7P2J3"/>
<dbReference type="InterPro" id="IPR001660">
    <property type="entry name" value="SAM"/>
</dbReference>
<accession>A0A3M7P2J3</accession>
<name>A0A3M7P2J3_BRAPC</name>
<evidence type="ECO:0000313" key="7">
    <source>
        <dbReference type="Proteomes" id="UP000276133"/>
    </source>
</evidence>
<dbReference type="InterPro" id="IPR036770">
    <property type="entry name" value="Ankyrin_rpt-contain_sf"/>
</dbReference>
<evidence type="ECO:0000313" key="6">
    <source>
        <dbReference type="EMBL" id="RMZ93149.1"/>
    </source>
</evidence>
<dbReference type="Pfam" id="PF07647">
    <property type="entry name" value="SAM_2"/>
    <property type="match status" value="1"/>
</dbReference>